<proteinExistence type="predicted"/>
<feature type="non-terminal residue" evidence="2">
    <location>
        <position position="1"/>
    </location>
</feature>
<name>X0RKE3_9ZZZZ</name>
<protein>
    <submittedName>
        <fullName evidence="2">Uncharacterized protein</fullName>
    </submittedName>
</protein>
<comment type="caution">
    <text evidence="2">The sequence shown here is derived from an EMBL/GenBank/DDBJ whole genome shotgun (WGS) entry which is preliminary data.</text>
</comment>
<organism evidence="2">
    <name type="scientific">marine sediment metagenome</name>
    <dbReference type="NCBI Taxonomy" id="412755"/>
    <lineage>
        <taxon>unclassified sequences</taxon>
        <taxon>metagenomes</taxon>
        <taxon>ecological metagenomes</taxon>
    </lineage>
</organism>
<reference evidence="2" key="1">
    <citation type="journal article" date="2014" name="Front. Microbiol.">
        <title>High frequency of phylogenetically diverse reductive dehalogenase-homologous genes in deep subseafloor sedimentary metagenomes.</title>
        <authorList>
            <person name="Kawai M."/>
            <person name="Futagami T."/>
            <person name="Toyoda A."/>
            <person name="Takaki Y."/>
            <person name="Nishi S."/>
            <person name="Hori S."/>
            <person name="Arai W."/>
            <person name="Tsubouchi T."/>
            <person name="Morono Y."/>
            <person name="Uchiyama I."/>
            <person name="Ito T."/>
            <person name="Fujiyama A."/>
            <person name="Inagaki F."/>
            <person name="Takami H."/>
        </authorList>
    </citation>
    <scope>NUCLEOTIDE SEQUENCE</scope>
    <source>
        <strain evidence="2">Expedition CK06-06</strain>
    </source>
</reference>
<sequence>DAEAFGDRYLAPIPSNEGSGQGCQGDGSNAILC</sequence>
<dbReference type="EMBL" id="BARS01006486">
    <property type="protein sequence ID" value="GAF69299.1"/>
    <property type="molecule type" value="Genomic_DNA"/>
</dbReference>
<dbReference type="AlphaFoldDB" id="X0RKE3"/>
<accession>X0RKE3</accession>
<evidence type="ECO:0000256" key="1">
    <source>
        <dbReference type="SAM" id="MobiDB-lite"/>
    </source>
</evidence>
<feature type="region of interest" description="Disordered" evidence="1">
    <location>
        <begin position="1"/>
        <end position="24"/>
    </location>
</feature>
<evidence type="ECO:0000313" key="2">
    <source>
        <dbReference type="EMBL" id="GAF69299.1"/>
    </source>
</evidence>
<gene>
    <name evidence="2" type="ORF">S01H1_12617</name>
</gene>